<evidence type="ECO:0000256" key="6">
    <source>
        <dbReference type="ARBA" id="ARBA00049743"/>
    </source>
</evidence>
<evidence type="ECO:0000256" key="1">
    <source>
        <dbReference type="ARBA" id="ARBA00004141"/>
    </source>
</evidence>
<dbReference type="PANTHER" id="PTHR11266:SF17">
    <property type="entry name" value="PROTEIN MPV17"/>
    <property type="match status" value="1"/>
</dbReference>
<dbReference type="OrthoDB" id="430207at2759"/>
<keyword evidence="4" id="KW-1133">Transmembrane helix</keyword>
<dbReference type="EMBL" id="WJQU01000150">
    <property type="protein sequence ID" value="KAJ6634475.1"/>
    <property type="molecule type" value="Genomic_DNA"/>
</dbReference>
<gene>
    <name evidence="9" type="primary">mpv17_1</name>
    <name evidence="8" type="synonym">mpv17_0</name>
    <name evidence="8" type="ORF">Bhyg_17555</name>
    <name evidence="9" type="ORF">Bhyg_17660</name>
</gene>
<protein>
    <recommendedName>
        <fullName evidence="6">Mitochondrial inner membrane protein Mpv17</fullName>
    </recommendedName>
</protein>
<organism evidence="9 10">
    <name type="scientific">Pseudolycoriella hygida</name>
    <dbReference type="NCBI Taxonomy" id="35572"/>
    <lineage>
        <taxon>Eukaryota</taxon>
        <taxon>Metazoa</taxon>
        <taxon>Ecdysozoa</taxon>
        <taxon>Arthropoda</taxon>
        <taxon>Hexapoda</taxon>
        <taxon>Insecta</taxon>
        <taxon>Pterygota</taxon>
        <taxon>Neoptera</taxon>
        <taxon>Endopterygota</taxon>
        <taxon>Diptera</taxon>
        <taxon>Nematocera</taxon>
        <taxon>Sciaroidea</taxon>
        <taxon>Sciaridae</taxon>
        <taxon>Pseudolycoriella</taxon>
    </lineage>
</organism>
<comment type="caution">
    <text evidence="9">The sequence shown here is derived from an EMBL/GenBank/DDBJ whole genome shotgun (WGS) entry which is preliminary data.</text>
</comment>
<evidence type="ECO:0000313" key="9">
    <source>
        <dbReference type="EMBL" id="KAJ6634475.1"/>
    </source>
</evidence>
<keyword evidence="10" id="KW-1185">Reference proteome</keyword>
<keyword evidence="5" id="KW-0472">Membrane</keyword>
<name>A0A9Q0MMR2_9DIPT</name>
<dbReference type="Pfam" id="PF04117">
    <property type="entry name" value="Mpv17_PMP22"/>
    <property type="match status" value="1"/>
</dbReference>
<dbReference type="EMBL" id="WJQU01004229">
    <property type="protein sequence ID" value="KAJ6618222.1"/>
    <property type="molecule type" value="Genomic_DNA"/>
</dbReference>
<dbReference type="GO" id="GO:1901858">
    <property type="term" value="P:regulation of mitochondrial DNA metabolic process"/>
    <property type="evidence" value="ECO:0007669"/>
    <property type="project" value="TreeGrafter"/>
</dbReference>
<comment type="similarity">
    <text evidence="2 7">Belongs to the peroxisomal membrane protein PXMP2/4 family.</text>
</comment>
<sequence>MSSILKKLALKSYNNYMVLSQRKFQTITKTYQRTLEKRPYLMQAIQAGILMGAGDLCAQKFFSQTETVDIDYIRTAKFCSIGFVFAGPCCRFWYGMIDKMVKVKSPFAKTVIKVAMDQLLFAPIFLATLISTISYMQEQSIQSIEYKLKTQYTDILTSNYYVWPWVQIVNFRFVPLNYQVLVTQTVAFLWNIYISWKTYSSYTKTSP</sequence>
<dbReference type="PANTHER" id="PTHR11266">
    <property type="entry name" value="PEROXISOMAL MEMBRANE PROTEIN 2, PXMP2 MPV17"/>
    <property type="match status" value="1"/>
</dbReference>
<dbReference type="GO" id="GO:0016020">
    <property type="term" value="C:membrane"/>
    <property type="evidence" value="ECO:0007669"/>
    <property type="project" value="UniProtKB-SubCell"/>
</dbReference>
<comment type="subcellular location">
    <subcellularLocation>
        <location evidence="1">Membrane</location>
        <topology evidence="1">Multi-pass membrane protein</topology>
    </subcellularLocation>
</comment>
<dbReference type="GO" id="GO:0005739">
    <property type="term" value="C:mitochondrion"/>
    <property type="evidence" value="ECO:0007669"/>
    <property type="project" value="TreeGrafter"/>
</dbReference>
<keyword evidence="3" id="KW-0812">Transmembrane</keyword>
<evidence type="ECO:0000256" key="5">
    <source>
        <dbReference type="ARBA" id="ARBA00023136"/>
    </source>
</evidence>
<dbReference type="GO" id="GO:0015267">
    <property type="term" value="F:channel activity"/>
    <property type="evidence" value="ECO:0007669"/>
    <property type="project" value="TreeGrafter"/>
</dbReference>
<evidence type="ECO:0000313" key="8">
    <source>
        <dbReference type="EMBL" id="KAJ6618222.1"/>
    </source>
</evidence>
<dbReference type="InterPro" id="IPR007248">
    <property type="entry name" value="Mpv17_PMP22"/>
</dbReference>
<dbReference type="Proteomes" id="UP001151699">
    <property type="component" value="Unassembled WGS sequence"/>
</dbReference>
<reference evidence="9" key="1">
    <citation type="submission" date="2022-07" db="EMBL/GenBank/DDBJ databases">
        <authorList>
            <person name="Trinca V."/>
            <person name="Uliana J.V.C."/>
            <person name="Torres T.T."/>
            <person name="Ward R.J."/>
            <person name="Monesi N."/>
        </authorList>
    </citation>
    <scope>NUCLEOTIDE SEQUENCE</scope>
    <source>
        <strain evidence="9">HSMRA1968</strain>
        <tissue evidence="9">Whole embryos</tissue>
    </source>
</reference>
<evidence type="ECO:0000256" key="3">
    <source>
        <dbReference type="ARBA" id="ARBA00022692"/>
    </source>
</evidence>
<evidence type="ECO:0000313" key="10">
    <source>
        <dbReference type="Proteomes" id="UP001151699"/>
    </source>
</evidence>
<accession>A0A9Q0MMR2</accession>
<evidence type="ECO:0000256" key="4">
    <source>
        <dbReference type="ARBA" id="ARBA00022989"/>
    </source>
</evidence>
<evidence type="ECO:0000256" key="7">
    <source>
        <dbReference type="RuleBase" id="RU363053"/>
    </source>
</evidence>
<proteinExistence type="inferred from homology"/>
<evidence type="ECO:0000256" key="2">
    <source>
        <dbReference type="ARBA" id="ARBA00006824"/>
    </source>
</evidence>
<dbReference type="AlphaFoldDB" id="A0A9Q0MMR2"/>